<dbReference type="Pfam" id="PF02782">
    <property type="entry name" value="FGGY_C"/>
    <property type="match status" value="1"/>
</dbReference>
<proteinExistence type="inferred from homology"/>
<evidence type="ECO:0000259" key="8">
    <source>
        <dbReference type="Pfam" id="PF00370"/>
    </source>
</evidence>
<comment type="caution">
    <text evidence="10">The sequence shown here is derived from an EMBL/GenBank/DDBJ whole genome shotgun (WGS) entry which is preliminary data.</text>
</comment>
<protein>
    <submittedName>
        <fullName evidence="10">Ribulokinase</fullName>
    </submittedName>
</protein>
<comment type="similarity">
    <text evidence="7">Belongs to the FGGY kinase family.</text>
</comment>
<keyword evidence="4" id="KW-0067">ATP-binding</keyword>
<dbReference type="InterPro" id="IPR005929">
    <property type="entry name" value="Ribulokinase"/>
</dbReference>
<keyword evidence="5" id="KW-0054">Arabinose catabolism</keyword>
<keyword evidence="11" id="KW-1185">Reference proteome</keyword>
<name>A0ABW2SL04_9ACTO</name>
<dbReference type="Proteomes" id="UP001596527">
    <property type="component" value="Unassembled WGS sequence"/>
</dbReference>
<dbReference type="InterPro" id="IPR018483">
    <property type="entry name" value="Carb_kinase_FGGY_CS"/>
</dbReference>
<keyword evidence="6" id="KW-0119">Carbohydrate metabolism</keyword>
<evidence type="ECO:0000256" key="4">
    <source>
        <dbReference type="ARBA" id="ARBA00022840"/>
    </source>
</evidence>
<evidence type="ECO:0000313" key="10">
    <source>
        <dbReference type="EMBL" id="MFC7580028.1"/>
    </source>
</evidence>
<dbReference type="PIRSF" id="PIRSF000538">
    <property type="entry name" value="GlpK"/>
    <property type="match status" value="1"/>
</dbReference>
<evidence type="ECO:0000256" key="7">
    <source>
        <dbReference type="RuleBase" id="RU003733"/>
    </source>
</evidence>
<evidence type="ECO:0000256" key="6">
    <source>
        <dbReference type="ARBA" id="ARBA00023277"/>
    </source>
</evidence>
<sequence length="500" mass="55132">MDHSYFIGVDVGTQGVRVGISDENGSMRTVHESLYKTSYPRFGWAEQHPDDWWNGFIAALSKCLADVSDDVRTAIRTLGVCGTSSTVLAIDSQGNPLGDALLWMDSRATEEAAAINATRDEVLKYCGGEVSVEWMIPKTLWIKHHEPDLYAKAYKILEQVDFFNYRLTGVCCSSINIVTCKWNYVADRGGWDSGFFKRIGLEDYQEKIPIDVRKVGQLVGRIDPVLAQRFGLSPELQVIQGATDACEATFGNGVVEPGSLATIMGTSFVHQAVTADPIFQKGIWGPFNKALTDDYWMLEGGQISAGSIVGWLRDEFDITEPFSEFNRKAAEIPVGSDGLVVLDFFAGNRTPYKNPKLKGVIYGLRLNHTKYHVYRAVMESVAFGTRNIIENFAGQGYQIDRIVGSGGATKNEVWLQIMADVTGKTITVNTCTDAGVLGHGVVGAVASGVYPDLRTAVDHMIHPARTYTPDPHNVATYDALFKKYLSLYESLKDLMNSEEN</sequence>
<keyword evidence="3 7" id="KW-0418">Kinase</keyword>
<dbReference type="PANTHER" id="PTHR43435:SF4">
    <property type="entry name" value="FGGY CARBOHYDRATE KINASE DOMAIN-CONTAINING PROTEIN"/>
    <property type="match status" value="1"/>
</dbReference>
<gene>
    <name evidence="10" type="ORF">ACFQWG_02140</name>
</gene>
<keyword evidence="1 7" id="KW-0808">Transferase</keyword>
<dbReference type="EMBL" id="JBHTEF010000001">
    <property type="protein sequence ID" value="MFC7580028.1"/>
    <property type="molecule type" value="Genomic_DNA"/>
</dbReference>
<evidence type="ECO:0000256" key="3">
    <source>
        <dbReference type="ARBA" id="ARBA00022777"/>
    </source>
</evidence>
<evidence type="ECO:0000256" key="1">
    <source>
        <dbReference type="ARBA" id="ARBA00022679"/>
    </source>
</evidence>
<dbReference type="Pfam" id="PF00370">
    <property type="entry name" value="FGGY_N"/>
    <property type="match status" value="1"/>
</dbReference>
<dbReference type="PROSITE" id="PS00445">
    <property type="entry name" value="FGGY_KINASES_2"/>
    <property type="match status" value="1"/>
</dbReference>
<dbReference type="PANTHER" id="PTHR43435">
    <property type="entry name" value="RIBULOKINASE"/>
    <property type="match status" value="1"/>
</dbReference>
<dbReference type="RefSeq" id="WP_380971684.1">
    <property type="nucleotide sequence ID" value="NZ_JBHTEF010000001.1"/>
</dbReference>
<reference evidence="11" key="1">
    <citation type="journal article" date="2019" name="Int. J. Syst. Evol. Microbiol.">
        <title>The Global Catalogue of Microorganisms (GCM) 10K type strain sequencing project: providing services to taxonomists for standard genome sequencing and annotation.</title>
        <authorList>
            <consortium name="The Broad Institute Genomics Platform"/>
            <consortium name="The Broad Institute Genome Sequencing Center for Infectious Disease"/>
            <person name="Wu L."/>
            <person name="Ma J."/>
        </authorList>
    </citation>
    <scope>NUCLEOTIDE SEQUENCE [LARGE SCALE GENOMIC DNA]</scope>
    <source>
        <strain evidence="11">CCUG 56698</strain>
    </source>
</reference>
<evidence type="ECO:0000313" key="11">
    <source>
        <dbReference type="Proteomes" id="UP001596527"/>
    </source>
</evidence>
<evidence type="ECO:0000256" key="2">
    <source>
        <dbReference type="ARBA" id="ARBA00022741"/>
    </source>
</evidence>
<dbReference type="InterPro" id="IPR000577">
    <property type="entry name" value="Carb_kinase_FGGY"/>
</dbReference>
<evidence type="ECO:0000256" key="5">
    <source>
        <dbReference type="ARBA" id="ARBA00022935"/>
    </source>
</evidence>
<dbReference type="InterPro" id="IPR043129">
    <property type="entry name" value="ATPase_NBD"/>
</dbReference>
<dbReference type="CDD" id="cd07781">
    <property type="entry name" value="ASKHA_NBD_FGGY_L-RBK"/>
    <property type="match status" value="1"/>
</dbReference>
<dbReference type="SUPFAM" id="SSF53067">
    <property type="entry name" value="Actin-like ATPase domain"/>
    <property type="match status" value="2"/>
</dbReference>
<dbReference type="InterPro" id="IPR018485">
    <property type="entry name" value="FGGY_C"/>
</dbReference>
<keyword evidence="2" id="KW-0547">Nucleotide-binding</keyword>
<evidence type="ECO:0000259" key="9">
    <source>
        <dbReference type="Pfam" id="PF02782"/>
    </source>
</evidence>
<accession>A0ABW2SL04</accession>
<organism evidence="10 11">
    <name type="scientific">Schaalia naturae</name>
    <dbReference type="NCBI Taxonomy" id="635203"/>
    <lineage>
        <taxon>Bacteria</taxon>
        <taxon>Bacillati</taxon>
        <taxon>Actinomycetota</taxon>
        <taxon>Actinomycetes</taxon>
        <taxon>Actinomycetales</taxon>
        <taxon>Actinomycetaceae</taxon>
        <taxon>Schaalia</taxon>
    </lineage>
</organism>
<dbReference type="Gene3D" id="3.30.420.40">
    <property type="match status" value="2"/>
</dbReference>
<feature type="domain" description="Carbohydrate kinase FGGY N-terminal" evidence="8">
    <location>
        <begin position="5"/>
        <end position="251"/>
    </location>
</feature>
<feature type="domain" description="Carbohydrate kinase FGGY C-terminal" evidence="9">
    <location>
        <begin position="261"/>
        <end position="446"/>
    </location>
</feature>
<dbReference type="InterPro" id="IPR018484">
    <property type="entry name" value="FGGY_N"/>
</dbReference>